<dbReference type="GeneID" id="8998254"/>
<dbReference type="GO" id="GO:0006078">
    <property type="term" value="P:(1-&gt;6)-beta-D-glucan biosynthetic process"/>
    <property type="evidence" value="ECO:0007669"/>
    <property type="project" value="TreeGrafter"/>
</dbReference>
<name>B5RT03_DEBHA</name>
<dbReference type="GO" id="GO:0015926">
    <property type="term" value="F:glucosidase activity"/>
    <property type="evidence" value="ECO:0007669"/>
    <property type="project" value="TreeGrafter"/>
</dbReference>
<evidence type="ECO:0000256" key="8">
    <source>
        <dbReference type="ARBA" id="ARBA00023316"/>
    </source>
</evidence>
<dbReference type="OMA" id="AHIEAYT"/>
<accession>B5RT03</accession>
<evidence type="ECO:0000256" key="3">
    <source>
        <dbReference type="ARBA" id="ARBA00022692"/>
    </source>
</evidence>
<feature type="region of interest" description="Disordered" evidence="9">
    <location>
        <begin position="1"/>
        <end position="61"/>
    </location>
</feature>
<keyword evidence="3" id="KW-0812">Transmembrane</keyword>
<dbReference type="VEuPathDB" id="FungiDB:DEHA2B13970g"/>
<dbReference type="InParanoid" id="B5RT03"/>
<feature type="compositionally biased region" description="Polar residues" evidence="9">
    <location>
        <begin position="135"/>
        <end position="148"/>
    </location>
</feature>
<dbReference type="PANTHER" id="PTHR31361">
    <property type="entry name" value="BETA-GLUCAN SYNTHESIS-ASSOCIATED PROTEIN KRE6-RELATED"/>
    <property type="match status" value="1"/>
</dbReference>
<proteinExistence type="inferred from homology"/>
<keyword evidence="7" id="KW-0325">Glycoprotein</keyword>
<evidence type="ECO:0000259" key="10">
    <source>
        <dbReference type="PROSITE" id="PS51762"/>
    </source>
</evidence>
<dbReference type="FunCoup" id="B5RT03">
    <property type="interactions" value="197"/>
</dbReference>
<dbReference type="GO" id="GO:0031505">
    <property type="term" value="P:fungal-type cell wall organization"/>
    <property type="evidence" value="ECO:0007669"/>
    <property type="project" value="TreeGrafter"/>
</dbReference>
<dbReference type="CDD" id="cd02180">
    <property type="entry name" value="GH16_fungal_KRE6_glucanase"/>
    <property type="match status" value="1"/>
</dbReference>
<comment type="similarity">
    <text evidence="2">Belongs to the SKN1/KRE6 family.</text>
</comment>
<evidence type="ECO:0000313" key="12">
    <source>
        <dbReference type="Proteomes" id="UP000000599"/>
    </source>
</evidence>
<evidence type="ECO:0000256" key="9">
    <source>
        <dbReference type="SAM" id="MobiDB-lite"/>
    </source>
</evidence>
<sequence>MAQRDLTYNTPNDANQGNPEVENPFASPIDDESSFESNQPSSSSQSADYNQMNRHLNDPNYGGAFNTFNGYYSQNGTTSNLLSHEDSQDDTTGLRNSLGIPNGDSSQNIQVPSEYDRYPSMAGSRVVSSTSLSSNMFGSSNNLQQNHQSTRKSDDDSSISNKSTNPFLPGTDFSPFGGYPASSFPLHIDEKEPDDYLHNPDPIEDAAYDKNRFIHDLKNMDRRSLGGLIGVIFLVVGAIVVFILLPVLTYSGVTEPYTPESYEILTSYHYPLLSAIRTDLVDPDTPAEALTKKTSKGETWKLVFSDEFNAEGRTFYEGDDQFFQAADLWYGGTMDLEYYDPDAVTTANGTLNLRMDAYKNHDVFYRSGMVQSWNKMCFTQGYLEFSARLPGYGNVSGLWPGLWSMGNLGRPGYMATTEGVWPYTYDSCDAGITANQSSPDGISYLPGQRLNKCTCSGEDHPSPGKGRGCPEYDVLEGEVSTDVGVGVASQSMQIAPFDIWYYPDYNFVSIHNDSVTTLNTYTGGPLQQAVSGTTTLNVSWYSEGDNEHNFQTYGYEYLNDDDDGYLTWHVGEDPTLTVHAYALGPNGNVGRRLMSKEPMSLVMNFGISNNWAYIDWNALHFPLTMRVDHVRVYQPEDAINVSCDPDDYPTSNYIETHPKAYQNTNLTSWEDTGYDWPKNSLLHQC</sequence>
<feature type="region of interest" description="Disordered" evidence="9">
    <location>
        <begin position="78"/>
        <end position="111"/>
    </location>
</feature>
<gene>
    <name evidence="11" type="ordered locus">DEHA2B13970g</name>
</gene>
<dbReference type="HOGENOM" id="CLU_010811_4_3_1"/>
<reference evidence="11 12" key="1">
    <citation type="journal article" date="2004" name="Nature">
        <title>Genome evolution in yeasts.</title>
        <authorList>
            <consortium name="Genolevures"/>
            <person name="Dujon B."/>
            <person name="Sherman D."/>
            <person name="Fischer G."/>
            <person name="Durrens P."/>
            <person name="Casaregola S."/>
            <person name="Lafontaine I."/>
            <person name="de Montigny J."/>
            <person name="Marck C."/>
            <person name="Neuveglise C."/>
            <person name="Talla E."/>
            <person name="Goffard N."/>
            <person name="Frangeul L."/>
            <person name="Aigle M."/>
            <person name="Anthouard V."/>
            <person name="Babour A."/>
            <person name="Barbe V."/>
            <person name="Barnay S."/>
            <person name="Blanchin S."/>
            <person name="Beckerich J.M."/>
            <person name="Beyne E."/>
            <person name="Bleykasten C."/>
            <person name="Boisrame A."/>
            <person name="Boyer J."/>
            <person name="Cattolico L."/>
            <person name="Confanioleri F."/>
            <person name="de Daruvar A."/>
            <person name="Despons L."/>
            <person name="Fabre E."/>
            <person name="Fairhead C."/>
            <person name="Ferry-Dumazet H."/>
            <person name="Groppi A."/>
            <person name="Hantraye F."/>
            <person name="Hennequin C."/>
            <person name="Jauniaux N."/>
            <person name="Joyet P."/>
            <person name="Kachouri R."/>
            <person name="Kerrest A."/>
            <person name="Koszul R."/>
            <person name="Lemaire M."/>
            <person name="Lesur I."/>
            <person name="Ma L."/>
            <person name="Muller H."/>
            <person name="Nicaud J.M."/>
            <person name="Nikolski M."/>
            <person name="Oztas S."/>
            <person name="Ozier-Kalogeropoulos O."/>
            <person name="Pellenz S."/>
            <person name="Potier S."/>
            <person name="Richard G.F."/>
            <person name="Straub M.L."/>
            <person name="Suleau A."/>
            <person name="Swennene D."/>
            <person name="Tekaia F."/>
            <person name="Wesolowski-Louvel M."/>
            <person name="Westhof E."/>
            <person name="Wirth B."/>
            <person name="Zeniou-Meyer M."/>
            <person name="Zivanovic I."/>
            <person name="Bolotin-Fukuhara M."/>
            <person name="Thierry A."/>
            <person name="Bouchier C."/>
            <person name="Caudron B."/>
            <person name="Scarpelli C."/>
            <person name="Gaillardin C."/>
            <person name="Weissenbach J."/>
            <person name="Wincker P."/>
            <person name="Souciet J.L."/>
        </authorList>
    </citation>
    <scope>NUCLEOTIDE SEQUENCE [LARGE SCALE GENOMIC DNA]</scope>
    <source>
        <strain evidence="12">ATCC 36239 / CBS 767 / BCRC 21394 / JCM 1990 / NBRC 0083 / IGC 2968</strain>
    </source>
</reference>
<dbReference type="GO" id="GO:0005886">
    <property type="term" value="C:plasma membrane"/>
    <property type="evidence" value="ECO:0007669"/>
    <property type="project" value="TreeGrafter"/>
</dbReference>
<dbReference type="SUPFAM" id="SSF49899">
    <property type="entry name" value="Concanavalin A-like lectins/glucanases"/>
    <property type="match status" value="1"/>
</dbReference>
<dbReference type="Proteomes" id="UP000000599">
    <property type="component" value="Chromosome B"/>
</dbReference>
<dbReference type="STRING" id="284592.B5RT03"/>
<evidence type="ECO:0000256" key="7">
    <source>
        <dbReference type="ARBA" id="ARBA00023180"/>
    </source>
</evidence>
<keyword evidence="8" id="KW-0961">Cell wall biogenesis/degradation</keyword>
<keyword evidence="6" id="KW-0472">Membrane</keyword>
<evidence type="ECO:0000256" key="2">
    <source>
        <dbReference type="ARBA" id="ARBA00010962"/>
    </source>
</evidence>
<dbReference type="EMBL" id="CR382134">
    <property type="protein sequence ID" value="CAR65493.1"/>
    <property type="molecule type" value="Genomic_DNA"/>
</dbReference>
<dbReference type="GO" id="GO:0005789">
    <property type="term" value="C:endoplasmic reticulum membrane"/>
    <property type="evidence" value="ECO:0007669"/>
    <property type="project" value="TreeGrafter"/>
</dbReference>
<keyword evidence="4" id="KW-0735">Signal-anchor</keyword>
<dbReference type="InterPro" id="IPR005629">
    <property type="entry name" value="Skn1/Kre6/Sbg1"/>
</dbReference>
<evidence type="ECO:0000256" key="4">
    <source>
        <dbReference type="ARBA" id="ARBA00022968"/>
    </source>
</evidence>
<dbReference type="InterPro" id="IPR013320">
    <property type="entry name" value="ConA-like_dom_sf"/>
</dbReference>
<dbReference type="Gene3D" id="2.60.120.200">
    <property type="match status" value="1"/>
</dbReference>
<evidence type="ECO:0000256" key="1">
    <source>
        <dbReference type="ARBA" id="ARBA00004606"/>
    </source>
</evidence>
<dbReference type="InterPro" id="IPR000757">
    <property type="entry name" value="Beta-glucanase-like"/>
</dbReference>
<keyword evidence="12" id="KW-1185">Reference proteome</keyword>
<dbReference type="eggNOG" id="ENOG502QR13">
    <property type="taxonomic scope" value="Eukaryota"/>
</dbReference>
<protein>
    <submittedName>
        <fullName evidence="11">DEHA2B13970p</fullName>
    </submittedName>
</protein>
<dbReference type="PANTHER" id="PTHR31361:SF1">
    <property type="entry name" value="BETA-GLUCAN SYNTHESIS-ASSOCIATED PROTEIN KRE6-RELATED"/>
    <property type="match status" value="1"/>
</dbReference>
<dbReference type="AlphaFoldDB" id="B5RT03"/>
<comment type="subcellular location">
    <subcellularLocation>
        <location evidence="1">Membrane</location>
        <topology evidence="1">Single-pass type II membrane protein</topology>
    </subcellularLocation>
</comment>
<evidence type="ECO:0000256" key="5">
    <source>
        <dbReference type="ARBA" id="ARBA00022989"/>
    </source>
</evidence>
<dbReference type="Pfam" id="PF03935">
    <property type="entry name" value="SKN1_KRE6_Sbg1"/>
    <property type="match status" value="1"/>
</dbReference>
<feature type="region of interest" description="Disordered" evidence="9">
    <location>
        <begin position="129"/>
        <end position="168"/>
    </location>
</feature>
<evidence type="ECO:0000313" key="11">
    <source>
        <dbReference type="EMBL" id="CAR65493.1"/>
    </source>
</evidence>
<feature type="compositionally biased region" description="Polar residues" evidence="9">
    <location>
        <begin position="1"/>
        <end position="18"/>
    </location>
</feature>
<dbReference type="RefSeq" id="XP_002770124.1">
    <property type="nucleotide sequence ID" value="XM_002770078.1"/>
</dbReference>
<feature type="domain" description="GH16" evidence="10">
    <location>
        <begin position="248"/>
        <end position="638"/>
    </location>
</feature>
<dbReference type="KEGG" id="dha:DEHA2B13970g"/>
<dbReference type="OrthoDB" id="412647at2759"/>
<feature type="compositionally biased region" description="Low complexity" evidence="9">
    <location>
        <begin position="35"/>
        <end position="46"/>
    </location>
</feature>
<evidence type="ECO:0000256" key="6">
    <source>
        <dbReference type="ARBA" id="ARBA00023136"/>
    </source>
</evidence>
<keyword evidence="5" id="KW-1133">Transmembrane helix</keyword>
<dbReference type="PROSITE" id="PS51762">
    <property type="entry name" value="GH16_2"/>
    <property type="match status" value="1"/>
</dbReference>
<organism evidence="11 12">
    <name type="scientific">Debaryomyces hansenii (strain ATCC 36239 / CBS 767 / BCRC 21394 / JCM 1990 / NBRC 0083 / IGC 2968)</name>
    <name type="common">Yeast</name>
    <name type="synonym">Torulaspora hansenii</name>
    <dbReference type="NCBI Taxonomy" id="284592"/>
    <lineage>
        <taxon>Eukaryota</taxon>
        <taxon>Fungi</taxon>
        <taxon>Dikarya</taxon>
        <taxon>Ascomycota</taxon>
        <taxon>Saccharomycotina</taxon>
        <taxon>Pichiomycetes</taxon>
        <taxon>Debaryomycetaceae</taxon>
        <taxon>Debaryomyces</taxon>
    </lineage>
</organism>